<dbReference type="InterPro" id="IPR036390">
    <property type="entry name" value="WH_DNA-bd_sf"/>
</dbReference>
<evidence type="ECO:0000313" key="5">
    <source>
        <dbReference type="EMBL" id="MPM49907.1"/>
    </source>
</evidence>
<dbReference type="PANTHER" id="PTHR43132">
    <property type="entry name" value="ARSENICAL RESISTANCE OPERON REPRESSOR ARSR-RELATED"/>
    <property type="match status" value="1"/>
</dbReference>
<gene>
    <name evidence="5" type="primary">ziaR_23</name>
    <name evidence="5" type="ORF">SDC9_96641</name>
</gene>
<dbReference type="PANTHER" id="PTHR43132:SF6">
    <property type="entry name" value="HTH-TYPE TRANSCRIPTIONAL REPRESSOR CZRA"/>
    <property type="match status" value="1"/>
</dbReference>
<dbReference type="NCBIfam" id="NF033788">
    <property type="entry name" value="HTH_metalloreg"/>
    <property type="match status" value="1"/>
</dbReference>
<dbReference type="Gene3D" id="1.10.10.10">
    <property type="entry name" value="Winged helix-like DNA-binding domain superfamily/Winged helix DNA-binding domain"/>
    <property type="match status" value="1"/>
</dbReference>
<dbReference type="CDD" id="cd00090">
    <property type="entry name" value="HTH_ARSR"/>
    <property type="match status" value="1"/>
</dbReference>
<dbReference type="PROSITE" id="PS00846">
    <property type="entry name" value="HTH_ARSR_1"/>
    <property type="match status" value="1"/>
</dbReference>
<organism evidence="5">
    <name type="scientific">bioreactor metagenome</name>
    <dbReference type="NCBI Taxonomy" id="1076179"/>
    <lineage>
        <taxon>unclassified sequences</taxon>
        <taxon>metagenomes</taxon>
        <taxon>ecological metagenomes</taxon>
    </lineage>
</organism>
<evidence type="ECO:0000256" key="3">
    <source>
        <dbReference type="ARBA" id="ARBA00023163"/>
    </source>
</evidence>
<proteinExistence type="predicted"/>
<dbReference type="InterPro" id="IPR018334">
    <property type="entry name" value="ArsR_HTH"/>
</dbReference>
<dbReference type="InterPro" id="IPR036388">
    <property type="entry name" value="WH-like_DNA-bd_sf"/>
</dbReference>
<dbReference type="PRINTS" id="PR00778">
    <property type="entry name" value="HTHARSR"/>
</dbReference>
<dbReference type="InterPro" id="IPR001845">
    <property type="entry name" value="HTH_ArsR_DNA-bd_dom"/>
</dbReference>
<feature type="domain" description="HTH arsR-type" evidence="4">
    <location>
        <begin position="27"/>
        <end position="121"/>
    </location>
</feature>
<dbReference type="PROSITE" id="PS50987">
    <property type="entry name" value="HTH_ARSR_2"/>
    <property type="match status" value="1"/>
</dbReference>
<keyword evidence="3" id="KW-0804">Transcription</keyword>
<dbReference type="AlphaFoldDB" id="A0A645AA76"/>
<keyword evidence="1" id="KW-0805">Transcription regulation</keyword>
<name>A0A645AA76_9ZZZZ</name>
<comment type="caution">
    <text evidence="5">The sequence shown here is derived from an EMBL/GenBank/DDBJ whole genome shotgun (WGS) entry which is preliminary data.</text>
</comment>
<evidence type="ECO:0000256" key="2">
    <source>
        <dbReference type="ARBA" id="ARBA00023125"/>
    </source>
</evidence>
<protein>
    <submittedName>
        <fullName evidence="5">Transcriptional repressor SmtB</fullName>
    </submittedName>
</protein>
<sequence>MVKTVEIGCDCDVIHADVVERVRKLMPTGEELYDLADFFKVFGDSTRTRIICALDQSELCVCDLAVLLDMTKSAISHQLASLRQANLVKSRRAGKVVYYSLADEHVQQIFEKGLEHLREEL</sequence>
<dbReference type="SUPFAM" id="SSF46785">
    <property type="entry name" value="Winged helix' DNA-binding domain"/>
    <property type="match status" value="1"/>
</dbReference>
<dbReference type="GO" id="GO:0003700">
    <property type="term" value="F:DNA-binding transcription factor activity"/>
    <property type="evidence" value="ECO:0007669"/>
    <property type="project" value="InterPro"/>
</dbReference>
<dbReference type="Pfam" id="PF01022">
    <property type="entry name" value="HTH_5"/>
    <property type="match status" value="1"/>
</dbReference>
<dbReference type="GO" id="GO:0003677">
    <property type="term" value="F:DNA binding"/>
    <property type="evidence" value="ECO:0007669"/>
    <property type="project" value="UniProtKB-KW"/>
</dbReference>
<evidence type="ECO:0000259" key="4">
    <source>
        <dbReference type="PROSITE" id="PS50987"/>
    </source>
</evidence>
<reference evidence="5" key="1">
    <citation type="submission" date="2019-08" db="EMBL/GenBank/DDBJ databases">
        <authorList>
            <person name="Kucharzyk K."/>
            <person name="Murdoch R.W."/>
            <person name="Higgins S."/>
            <person name="Loffler F."/>
        </authorList>
    </citation>
    <scope>NUCLEOTIDE SEQUENCE</scope>
</reference>
<dbReference type="InterPro" id="IPR011991">
    <property type="entry name" value="ArsR-like_HTH"/>
</dbReference>
<evidence type="ECO:0000256" key="1">
    <source>
        <dbReference type="ARBA" id="ARBA00023015"/>
    </source>
</evidence>
<keyword evidence="2" id="KW-0238">DNA-binding</keyword>
<dbReference type="EMBL" id="VSSQ01012723">
    <property type="protein sequence ID" value="MPM49907.1"/>
    <property type="molecule type" value="Genomic_DNA"/>
</dbReference>
<accession>A0A645AA76</accession>
<dbReference type="SMART" id="SM00418">
    <property type="entry name" value="HTH_ARSR"/>
    <property type="match status" value="1"/>
</dbReference>
<dbReference type="InterPro" id="IPR051011">
    <property type="entry name" value="Metal_resp_trans_reg"/>
</dbReference>